<evidence type="ECO:0000313" key="3">
    <source>
        <dbReference type="Proteomes" id="UP000578030"/>
    </source>
</evidence>
<dbReference type="EMBL" id="JABEQM010000004">
    <property type="protein sequence ID" value="MBB2201173.1"/>
    <property type="molecule type" value="Genomic_DNA"/>
</dbReference>
<gene>
    <name evidence="2" type="ORF">HLH28_06180</name>
</gene>
<evidence type="ECO:0000256" key="1">
    <source>
        <dbReference type="SAM" id="Phobius"/>
    </source>
</evidence>
<accession>A0A7W4PKT1</accession>
<keyword evidence="1" id="KW-1133">Transmembrane helix</keyword>
<comment type="caution">
    <text evidence="2">The sequence shown here is derived from an EMBL/GenBank/DDBJ whole genome shotgun (WGS) entry which is preliminary data.</text>
</comment>
<protein>
    <submittedName>
        <fullName evidence="2">Uncharacterized protein</fullName>
    </submittedName>
</protein>
<keyword evidence="1" id="KW-0472">Membrane</keyword>
<feature type="transmembrane region" description="Helical" evidence="1">
    <location>
        <begin position="25"/>
        <end position="45"/>
    </location>
</feature>
<keyword evidence="3" id="KW-1185">Reference proteome</keyword>
<reference evidence="2 3" key="1">
    <citation type="submission" date="2020-04" db="EMBL/GenBank/DDBJ databases">
        <title>Description of novel Gluconacetobacter.</title>
        <authorList>
            <person name="Sombolestani A."/>
        </authorList>
    </citation>
    <scope>NUCLEOTIDE SEQUENCE [LARGE SCALE GENOMIC DNA]</scope>
    <source>
        <strain evidence="2 3">LMG 27802</strain>
    </source>
</reference>
<proteinExistence type="predicted"/>
<evidence type="ECO:0000313" key="2">
    <source>
        <dbReference type="EMBL" id="MBB2201173.1"/>
    </source>
</evidence>
<dbReference type="AlphaFoldDB" id="A0A7W4PKT1"/>
<organism evidence="2 3">
    <name type="scientific">Gluconacetobacter tumulisoli</name>
    <dbReference type="NCBI Taxonomy" id="1286189"/>
    <lineage>
        <taxon>Bacteria</taxon>
        <taxon>Pseudomonadati</taxon>
        <taxon>Pseudomonadota</taxon>
        <taxon>Alphaproteobacteria</taxon>
        <taxon>Acetobacterales</taxon>
        <taxon>Acetobacteraceae</taxon>
        <taxon>Gluconacetobacter</taxon>
    </lineage>
</organism>
<keyword evidence="1" id="KW-0812">Transmembrane</keyword>
<dbReference type="RefSeq" id="WP_182956955.1">
    <property type="nucleotide sequence ID" value="NZ_JABEQM010000004.1"/>
</dbReference>
<dbReference type="Proteomes" id="UP000578030">
    <property type="component" value="Unassembled WGS sequence"/>
</dbReference>
<name>A0A7W4PKT1_9PROT</name>
<sequence length="47" mass="5177">MMTRPPTILSPGETAEYARRHKGRIYGVAITLLALAAVFYGLALVRM</sequence>